<evidence type="ECO:0000259" key="11">
    <source>
        <dbReference type="PROSITE" id="PS51755"/>
    </source>
</evidence>
<feature type="DNA-binding region" description="OmpR/PhoB-type" evidence="9">
    <location>
        <begin position="121"/>
        <end position="220"/>
    </location>
</feature>
<accession>A0A132EM46</accession>
<dbReference type="PROSITE" id="PS50110">
    <property type="entry name" value="RESPONSE_REGULATORY"/>
    <property type="match status" value="1"/>
</dbReference>
<dbReference type="AlphaFoldDB" id="A0A132EM46"/>
<dbReference type="InterPro" id="IPR016032">
    <property type="entry name" value="Sig_transdc_resp-reg_C-effctor"/>
</dbReference>
<feature type="domain" description="OmpR/PhoB-type" evidence="11">
    <location>
        <begin position="121"/>
        <end position="220"/>
    </location>
</feature>
<feature type="modified residue" description="4-aspartylphosphate" evidence="8">
    <location>
        <position position="40"/>
    </location>
</feature>
<dbReference type="Gene3D" id="3.40.50.2300">
    <property type="match status" value="1"/>
</dbReference>
<organism evidence="12 13">
    <name type="scientific">Burkholderia pseudomultivorans</name>
    <dbReference type="NCBI Taxonomy" id="1207504"/>
    <lineage>
        <taxon>Bacteria</taxon>
        <taxon>Pseudomonadati</taxon>
        <taxon>Pseudomonadota</taxon>
        <taxon>Betaproteobacteria</taxon>
        <taxon>Burkholderiales</taxon>
        <taxon>Burkholderiaceae</taxon>
        <taxon>Burkholderia</taxon>
        <taxon>Burkholderia cepacia complex</taxon>
    </lineage>
</organism>
<keyword evidence="2" id="KW-0963">Cytoplasm</keyword>
<dbReference type="PROSITE" id="PS51755">
    <property type="entry name" value="OMPR_PHOB"/>
    <property type="match status" value="1"/>
</dbReference>
<evidence type="ECO:0000256" key="4">
    <source>
        <dbReference type="ARBA" id="ARBA00023012"/>
    </source>
</evidence>
<dbReference type="FunFam" id="1.10.10.10:FF:000099">
    <property type="entry name" value="Two-component system response regulator TorR"/>
    <property type="match status" value="1"/>
</dbReference>
<evidence type="ECO:0000313" key="12">
    <source>
        <dbReference type="EMBL" id="KWF34087.1"/>
    </source>
</evidence>
<dbReference type="InterPro" id="IPR001789">
    <property type="entry name" value="Sig_transdc_resp-reg_receiver"/>
</dbReference>
<evidence type="ECO:0000313" key="13">
    <source>
        <dbReference type="Proteomes" id="UP000062912"/>
    </source>
</evidence>
<evidence type="ECO:0000256" key="3">
    <source>
        <dbReference type="ARBA" id="ARBA00022553"/>
    </source>
</evidence>
<dbReference type="SMART" id="SM00448">
    <property type="entry name" value="REC"/>
    <property type="match status" value="1"/>
</dbReference>
<dbReference type="InterPro" id="IPR011006">
    <property type="entry name" value="CheY-like_superfamily"/>
</dbReference>
<keyword evidence="3 8" id="KW-0597">Phosphoprotein</keyword>
<proteinExistence type="predicted"/>
<evidence type="ECO:0000256" key="6">
    <source>
        <dbReference type="ARBA" id="ARBA00023125"/>
    </source>
</evidence>
<dbReference type="OrthoDB" id="165980at2"/>
<keyword evidence="7" id="KW-0804">Transcription</keyword>
<dbReference type="Gene3D" id="1.10.10.10">
    <property type="entry name" value="Winged helix-like DNA-binding domain superfamily/Winged helix DNA-binding domain"/>
    <property type="match status" value="1"/>
</dbReference>
<dbReference type="PANTHER" id="PTHR48111:SF4">
    <property type="entry name" value="DNA-BINDING DUAL TRANSCRIPTIONAL REGULATOR OMPR"/>
    <property type="match status" value="1"/>
</dbReference>
<evidence type="ECO:0000256" key="1">
    <source>
        <dbReference type="ARBA" id="ARBA00004496"/>
    </source>
</evidence>
<dbReference type="Proteomes" id="UP000062912">
    <property type="component" value="Unassembled WGS sequence"/>
</dbReference>
<dbReference type="CDD" id="cd00383">
    <property type="entry name" value="trans_reg_C"/>
    <property type="match status" value="1"/>
</dbReference>
<dbReference type="PANTHER" id="PTHR48111">
    <property type="entry name" value="REGULATOR OF RPOS"/>
    <property type="match status" value="1"/>
</dbReference>
<dbReference type="EMBL" id="LPJR01000016">
    <property type="protein sequence ID" value="KWF34087.1"/>
    <property type="molecule type" value="Genomic_DNA"/>
</dbReference>
<dbReference type="GO" id="GO:0006355">
    <property type="term" value="P:regulation of DNA-templated transcription"/>
    <property type="evidence" value="ECO:0007669"/>
    <property type="project" value="InterPro"/>
</dbReference>
<evidence type="ECO:0000256" key="9">
    <source>
        <dbReference type="PROSITE-ProRule" id="PRU01091"/>
    </source>
</evidence>
<dbReference type="InterPro" id="IPR001867">
    <property type="entry name" value="OmpR/PhoB-type_DNA-bd"/>
</dbReference>
<dbReference type="SUPFAM" id="SSF46894">
    <property type="entry name" value="C-terminal effector domain of the bipartite response regulators"/>
    <property type="match status" value="1"/>
</dbReference>
<dbReference type="InterPro" id="IPR039420">
    <property type="entry name" value="WalR-like"/>
</dbReference>
<name>A0A132EM46_9BURK</name>
<reference evidence="12 13" key="1">
    <citation type="submission" date="2015-11" db="EMBL/GenBank/DDBJ databases">
        <title>Expanding the genomic diversity of Burkholderia species for the development of highly accurate diagnostics.</title>
        <authorList>
            <person name="Sahl J."/>
            <person name="Keim P."/>
            <person name="Wagner D."/>
        </authorList>
    </citation>
    <scope>NUCLEOTIDE SEQUENCE [LARGE SCALE GENOMIC DNA]</scope>
    <source>
        <strain evidence="12 13">MSMB368WGS</strain>
    </source>
</reference>
<dbReference type="SMART" id="SM00862">
    <property type="entry name" value="Trans_reg_C"/>
    <property type="match status" value="1"/>
</dbReference>
<sequence length="225" mass="25080">MRDWLLAVLEGARFEVSTVDSAARMEQQLAAVPHALILLDLKLRGEDGLTVARELRRRSDVPIIMMSGVGDETDRVVGLETAADDFVTKPFSGRELIARVRAQLRRTTELSMPRPASNGGGPRCCFDGWTLDLAARTLTHSGGPCALTQGEFELLGAMVQQPSRVWSRDQLLEHTRGFGIDVYDRTIDVLILRLRRKIEPNPEQPTYIRTQRGVGYVFAVPVVRV</sequence>
<dbReference type="GO" id="GO:0000156">
    <property type="term" value="F:phosphorelay response regulator activity"/>
    <property type="evidence" value="ECO:0007669"/>
    <property type="project" value="TreeGrafter"/>
</dbReference>
<dbReference type="GO" id="GO:0005829">
    <property type="term" value="C:cytosol"/>
    <property type="evidence" value="ECO:0007669"/>
    <property type="project" value="TreeGrafter"/>
</dbReference>
<dbReference type="Pfam" id="PF00072">
    <property type="entry name" value="Response_reg"/>
    <property type="match status" value="1"/>
</dbReference>
<dbReference type="GO" id="GO:0000976">
    <property type="term" value="F:transcription cis-regulatory region binding"/>
    <property type="evidence" value="ECO:0007669"/>
    <property type="project" value="TreeGrafter"/>
</dbReference>
<keyword evidence="6 9" id="KW-0238">DNA-binding</keyword>
<comment type="caution">
    <text evidence="12">The sequence shown here is derived from an EMBL/GenBank/DDBJ whole genome shotgun (WGS) entry which is preliminary data.</text>
</comment>
<evidence type="ECO:0000259" key="10">
    <source>
        <dbReference type="PROSITE" id="PS50110"/>
    </source>
</evidence>
<comment type="subcellular location">
    <subcellularLocation>
        <location evidence="1">Cytoplasm</location>
    </subcellularLocation>
</comment>
<keyword evidence="5" id="KW-0805">Transcription regulation</keyword>
<dbReference type="SUPFAM" id="SSF52172">
    <property type="entry name" value="CheY-like"/>
    <property type="match status" value="1"/>
</dbReference>
<dbReference type="GO" id="GO:0032993">
    <property type="term" value="C:protein-DNA complex"/>
    <property type="evidence" value="ECO:0007669"/>
    <property type="project" value="TreeGrafter"/>
</dbReference>
<evidence type="ECO:0000256" key="5">
    <source>
        <dbReference type="ARBA" id="ARBA00023015"/>
    </source>
</evidence>
<protein>
    <submittedName>
        <fullName evidence="12">Two-component system response regulator</fullName>
    </submittedName>
</protein>
<dbReference type="Pfam" id="PF00486">
    <property type="entry name" value="Trans_reg_C"/>
    <property type="match status" value="1"/>
</dbReference>
<feature type="domain" description="Response regulatory" evidence="10">
    <location>
        <begin position="1"/>
        <end position="104"/>
    </location>
</feature>
<evidence type="ECO:0000256" key="7">
    <source>
        <dbReference type="ARBA" id="ARBA00023163"/>
    </source>
</evidence>
<evidence type="ECO:0000256" key="2">
    <source>
        <dbReference type="ARBA" id="ARBA00022490"/>
    </source>
</evidence>
<dbReference type="InterPro" id="IPR036388">
    <property type="entry name" value="WH-like_DNA-bd_sf"/>
</dbReference>
<dbReference type="Gene3D" id="6.10.250.690">
    <property type="match status" value="1"/>
</dbReference>
<evidence type="ECO:0000256" key="8">
    <source>
        <dbReference type="PROSITE-ProRule" id="PRU00169"/>
    </source>
</evidence>
<gene>
    <name evidence="12" type="ORF">WT56_08480</name>
</gene>
<keyword evidence="4" id="KW-0902">Two-component regulatory system</keyword>